<dbReference type="RefSeq" id="WP_111269580.1">
    <property type="nucleotide sequence ID" value="NZ_QKWW01000020.1"/>
</dbReference>
<dbReference type="InterPro" id="IPR050204">
    <property type="entry name" value="AraC_XylS_family_regulators"/>
</dbReference>
<sequence length="281" mass="32081">MKETNQQITPSLGILHLDQGQLQYQLTRLLPADELKPFVRHYWMVSWNLEGSESYPQHVVPNPCVNLVVERNKTFFFGPSDRKFTYSIHGKGLVFGVKFKPGGFYPFLQAPVSTLYGKPLEVSSLLDVSAASLEEVLLGDITIEQKVKHMDQVLYACLPAEDREANLIHNIVQHIEQDRDILRVDELSTRFNLHTRKLQRLFNQYVGLSPKTVIQLYRLQNAAECIEQGLTCDLSQLSQDLGYHDQSHFIKDFKSVIGSTPEEYMQGSESVPSDKGRSRLE</sequence>
<organism evidence="6 7">
    <name type="scientific">Paenibacillus silvae</name>
    <dbReference type="NCBI Taxonomy" id="1325358"/>
    <lineage>
        <taxon>Bacteria</taxon>
        <taxon>Bacillati</taxon>
        <taxon>Bacillota</taxon>
        <taxon>Bacilli</taxon>
        <taxon>Bacillales</taxon>
        <taxon>Paenibacillaceae</taxon>
        <taxon>Paenibacillus</taxon>
    </lineage>
</organism>
<dbReference type="PROSITE" id="PS00041">
    <property type="entry name" value="HTH_ARAC_FAMILY_1"/>
    <property type="match status" value="1"/>
</dbReference>
<gene>
    <name evidence="6" type="ORF">DN757_07110</name>
</gene>
<dbReference type="GO" id="GO:0043565">
    <property type="term" value="F:sequence-specific DNA binding"/>
    <property type="evidence" value="ECO:0007669"/>
    <property type="project" value="InterPro"/>
</dbReference>
<dbReference type="Gene3D" id="1.10.10.60">
    <property type="entry name" value="Homeodomain-like"/>
    <property type="match status" value="1"/>
</dbReference>
<accession>A0A2W6QGL9</accession>
<dbReference type="PANTHER" id="PTHR46796:SF13">
    <property type="entry name" value="HTH-TYPE TRANSCRIPTIONAL ACTIVATOR RHAS"/>
    <property type="match status" value="1"/>
</dbReference>
<evidence type="ECO:0000259" key="5">
    <source>
        <dbReference type="PROSITE" id="PS01124"/>
    </source>
</evidence>
<comment type="caution">
    <text evidence="6">The sequence shown here is derived from an EMBL/GenBank/DDBJ whole genome shotgun (WGS) entry which is preliminary data.</text>
</comment>
<dbReference type="InterPro" id="IPR009057">
    <property type="entry name" value="Homeodomain-like_sf"/>
</dbReference>
<proteinExistence type="predicted"/>
<dbReference type="InterPro" id="IPR018062">
    <property type="entry name" value="HTH_AraC-typ_CS"/>
</dbReference>
<reference evidence="6 7" key="1">
    <citation type="submission" date="2018-06" db="EMBL/GenBank/DDBJ databases">
        <title>Isolation of heavy metals resistant Paenibacillus silvae NC2 from Gold-Copper mine in ZiJin, China.</title>
        <authorList>
            <person name="Xu J."/>
            <person name="Mazhar H.S."/>
            <person name="Rensing C."/>
        </authorList>
    </citation>
    <scope>NUCLEOTIDE SEQUENCE [LARGE SCALE GENOMIC DNA]</scope>
    <source>
        <strain evidence="6 7">NC2</strain>
    </source>
</reference>
<dbReference type="PROSITE" id="PS01124">
    <property type="entry name" value="HTH_ARAC_FAMILY_2"/>
    <property type="match status" value="1"/>
</dbReference>
<feature type="domain" description="HTH araC/xylS-type" evidence="5">
    <location>
        <begin position="165"/>
        <end position="267"/>
    </location>
</feature>
<keyword evidence="1" id="KW-0805">Transcription regulation</keyword>
<keyword evidence="2" id="KW-0238">DNA-binding</keyword>
<evidence type="ECO:0000256" key="1">
    <source>
        <dbReference type="ARBA" id="ARBA00023015"/>
    </source>
</evidence>
<dbReference type="InterPro" id="IPR046532">
    <property type="entry name" value="DUF6597"/>
</dbReference>
<dbReference type="GO" id="GO:0003700">
    <property type="term" value="F:DNA-binding transcription factor activity"/>
    <property type="evidence" value="ECO:0007669"/>
    <property type="project" value="InterPro"/>
</dbReference>
<evidence type="ECO:0000313" key="6">
    <source>
        <dbReference type="EMBL" id="PZT56413.1"/>
    </source>
</evidence>
<protein>
    <submittedName>
        <fullName evidence="6">AraC family transcriptional regulator</fullName>
    </submittedName>
</protein>
<dbReference type="SUPFAM" id="SSF46689">
    <property type="entry name" value="Homeodomain-like"/>
    <property type="match status" value="1"/>
</dbReference>
<dbReference type="Pfam" id="PF12833">
    <property type="entry name" value="HTH_18"/>
    <property type="match status" value="1"/>
</dbReference>
<evidence type="ECO:0000256" key="4">
    <source>
        <dbReference type="SAM" id="MobiDB-lite"/>
    </source>
</evidence>
<name>A0A2W6QGL9_9BACL</name>
<dbReference type="Pfam" id="PF20240">
    <property type="entry name" value="DUF6597"/>
    <property type="match status" value="1"/>
</dbReference>
<feature type="region of interest" description="Disordered" evidence="4">
    <location>
        <begin position="261"/>
        <end position="281"/>
    </location>
</feature>
<dbReference type="InterPro" id="IPR018060">
    <property type="entry name" value="HTH_AraC"/>
</dbReference>
<feature type="compositionally biased region" description="Basic and acidic residues" evidence="4">
    <location>
        <begin position="272"/>
        <end position="281"/>
    </location>
</feature>
<dbReference type="SMART" id="SM00342">
    <property type="entry name" value="HTH_ARAC"/>
    <property type="match status" value="1"/>
</dbReference>
<keyword evidence="3" id="KW-0804">Transcription</keyword>
<evidence type="ECO:0000256" key="3">
    <source>
        <dbReference type="ARBA" id="ARBA00023163"/>
    </source>
</evidence>
<dbReference type="Proteomes" id="UP000249204">
    <property type="component" value="Unassembled WGS sequence"/>
</dbReference>
<evidence type="ECO:0000256" key="2">
    <source>
        <dbReference type="ARBA" id="ARBA00023125"/>
    </source>
</evidence>
<dbReference type="PANTHER" id="PTHR46796">
    <property type="entry name" value="HTH-TYPE TRANSCRIPTIONAL ACTIVATOR RHAS-RELATED"/>
    <property type="match status" value="1"/>
</dbReference>
<dbReference type="AlphaFoldDB" id="A0A2W6QGL9"/>
<evidence type="ECO:0000313" key="7">
    <source>
        <dbReference type="Proteomes" id="UP000249204"/>
    </source>
</evidence>
<dbReference type="EMBL" id="QKWW01000020">
    <property type="protein sequence ID" value="PZT56413.1"/>
    <property type="molecule type" value="Genomic_DNA"/>
</dbReference>